<sequence>MLHVAARTSGAVTVAAIPGRRAAFGLTRRNAGLPRHPHTASPRSVTSTKASEDFSSPAFINPNNDRLSGDQQSQNDNPGFRLVKLETRAPAVRRAESKLRRYEVIKFKANETQRSLTSKHVDMKDWNVAYQLLLDHTPTNPEAFKKHLRIIKINTPKGSAPLFGDMSQSLLTLQLQTGAQVWALPDAPIGTQYLALNGFLHQIEVTIAQLAETYSSIESIPEDQCRSLLDTHPTRARSTVNWSIRSEDTLRNRTLSEIPAPEVMTVNEFANYVQDILLTKPPRLKLRTESKSLGGTDTSHIHHQHQQRVSQILVALFKTEKLRSCWSLKASEMALQYLGKHRLFPQAKMILHELDQFAGADRLEIYDFFLEGPSTAQDLKNFQYGLEVMIRKGGRPSPQTWILFLRMLKKYDMSICQHVIKEMRSRHMFGATVTRVRAMHVIASVEYQKWFESGGTPEAFLEHFATSWDISNKILGLDIIWELLMYHLHRAQFAEVEVLLNKFISDLSGKPVSVKVLDLCIKNAKRHGNVEAAVKLCKLIIPRTSGHLNATTYNYLFWLAWERKYLCLVNILWRYGCLAGHISYTTSSIMRGSILSSPHASINLLDLVNKTDDAIAAPTPHPGTYVPQDPTTLVPSNISRQGVFNKIAAVVSIGLQMGVVEGKNSMESRGKSPVYMNKQQRLAVMKQDMETGGNYRTDVPLEVMLEEAYNRDLEMKRKGFPSTLAGVVDMCPQLPLLEKRSAGSADLIKAKNKSTQFYTSVHEALTGKKQPGKEK</sequence>
<evidence type="ECO:0000256" key="1">
    <source>
        <dbReference type="SAM" id="MobiDB-lite"/>
    </source>
</evidence>
<dbReference type="Proteomes" id="UP000799538">
    <property type="component" value="Unassembled WGS sequence"/>
</dbReference>
<protein>
    <recommendedName>
        <fullName evidence="4">Pentatricopeptide repeat domain-containing protein</fullName>
    </recommendedName>
</protein>
<dbReference type="AlphaFoldDB" id="A0A6A6GEQ2"/>
<keyword evidence="3" id="KW-1185">Reference proteome</keyword>
<evidence type="ECO:0000313" key="3">
    <source>
        <dbReference type="Proteomes" id="UP000799538"/>
    </source>
</evidence>
<evidence type="ECO:0000313" key="2">
    <source>
        <dbReference type="EMBL" id="KAF2224138.1"/>
    </source>
</evidence>
<feature type="region of interest" description="Disordered" evidence="1">
    <location>
        <begin position="28"/>
        <end position="81"/>
    </location>
</feature>
<dbReference type="EMBL" id="ML992505">
    <property type="protein sequence ID" value="KAF2224138.1"/>
    <property type="molecule type" value="Genomic_DNA"/>
</dbReference>
<evidence type="ECO:0008006" key="4">
    <source>
        <dbReference type="Google" id="ProtNLM"/>
    </source>
</evidence>
<feature type="compositionally biased region" description="Polar residues" evidence="1">
    <location>
        <begin position="61"/>
        <end position="77"/>
    </location>
</feature>
<reference evidence="3" key="1">
    <citation type="journal article" date="2020" name="Stud. Mycol.">
        <title>101 Dothideomycetes genomes: A test case for predicting lifestyles and emergence of pathogens.</title>
        <authorList>
            <person name="Haridas S."/>
            <person name="Albert R."/>
            <person name="Binder M."/>
            <person name="Bloem J."/>
            <person name="LaButti K."/>
            <person name="Salamov A."/>
            <person name="Andreopoulos B."/>
            <person name="Baker S."/>
            <person name="Barry K."/>
            <person name="Bills G."/>
            <person name="Bluhm B."/>
            <person name="Cannon C."/>
            <person name="Castanera R."/>
            <person name="Culley D."/>
            <person name="Daum C."/>
            <person name="Ezra D."/>
            <person name="Gonzalez J."/>
            <person name="Henrissat B."/>
            <person name="Kuo A."/>
            <person name="Liang C."/>
            <person name="Lipzen A."/>
            <person name="Lutzoni F."/>
            <person name="Magnuson J."/>
            <person name="Mondo S."/>
            <person name="Nolan M."/>
            <person name="Ohm R."/>
            <person name="Pangilinan J."/>
            <person name="Park H.-J."/>
            <person name="Ramirez L."/>
            <person name="Alfaro M."/>
            <person name="Sun H."/>
            <person name="Tritt A."/>
            <person name="Yoshinaga Y."/>
            <person name="Zwiers L.-H."/>
            <person name="Turgeon B."/>
            <person name="Goodwin S."/>
            <person name="Spatafora J."/>
            <person name="Crous P."/>
            <person name="Grigoriev I."/>
        </authorList>
    </citation>
    <scope>NUCLEOTIDE SEQUENCE [LARGE SCALE GENOMIC DNA]</scope>
    <source>
        <strain evidence="3">CECT 20119</strain>
    </source>
</reference>
<dbReference type="OrthoDB" id="185373at2759"/>
<organism evidence="2 3">
    <name type="scientific">Elsinoe ampelina</name>
    <dbReference type="NCBI Taxonomy" id="302913"/>
    <lineage>
        <taxon>Eukaryota</taxon>
        <taxon>Fungi</taxon>
        <taxon>Dikarya</taxon>
        <taxon>Ascomycota</taxon>
        <taxon>Pezizomycotina</taxon>
        <taxon>Dothideomycetes</taxon>
        <taxon>Dothideomycetidae</taxon>
        <taxon>Myriangiales</taxon>
        <taxon>Elsinoaceae</taxon>
        <taxon>Elsinoe</taxon>
    </lineage>
</organism>
<gene>
    <name evidence="2" type="ORF">BDZ85DRAFT_260460</name>
</gene>
<accession>A0A6A6GEQ2</accession>
<name>A0A6A6GEQ2_9PEZI</name>
<proteinExistence type="predicted"/>